<dbReference type="Proteomes" id="UP001469553">
    <property type="component" value="Unassembled WGS sequence"/>
</dbReference>
<proteinExistence type="predicted"/>
<keyword evidence="2" id="KW-1185">Reference proteome</keyword>
<evidence type="ECO:0000313" key="1">
    <source>
        <dbReference type="EMBL" id="MEQ2292697.1"/>
    </source>
</evidence>
<name>A0ABV0YGF0_9TELE</name>
<comment type="caution">
    <text evidence="1">The sequence shown here is derived from an EMBL/GenBank/DDBJ whole genome shotgun (WGS) entry which is preliminary data.</text>
</comment>
<evidence type="ECO:0000313" key="2">
    <source>
        <dbReference type="Proteomes" id="UP001469553"/>
    </source>
</evidence>
<accession>A0ABV0YGF0</accession>
<protein>
    <submittedName>
        <fullName evidence="1">Uncharacterized protein</fullName>
    </submittedName>
</protein>
<reference evidence="1 2" key="1">
    <citation type="submission" date="2021-06" db="EMBL/GenBank/DDBJ databases">
        <authorList>
            <person name="Palmer J.M."/>
        </authorList>
    </citation>
    <scope>NUCLEOTIDE SEQUENCE [LARGE SCALE GENOMIC DNA]</scope>
    <source>
        <strain evidence="1 2">AS_MEX2019</strain>
        <tissue evidence="1">Muscle</tissue>
    </source>
</reference>
<gene>
    <name evidence="1" type="ORF">AMECASPLE_025587</name>
</gene>
<organism evidence="1 2">
    <name type="scientific">Ameca splendens</name>
    <dbReference type="NCBI Taxonomy" id="208324"/>
    <lineage>
        <taxon>Eukaryota</taxon>
        <taxon>Metazoa</taxon>
        <taxon>Chordata</taxon>
        <taxon>Craniata</taxon>
        <taxon>Vertebrata</taxon>
        <taxon>Euteleostomi</taxon>
        <taxon>Actinopterygii</taxon>
        <taxon>Neopterygii</taxon>
        <taxon>Teleostei</taxon>
        <taxon>Neoteleostei</taxon>
        <taxon>Acanthomorphata</taxon>
        <taxon>Ovalentaria</taxon>
        <taxon>Atherinomorphae</taxon>
        <taxon>Cyprinodontiformes</taxon>
        <taxon>Goodeidae</taxon>
        <taxon>Ameca</taxon>
    </lineage>
</organism>
<sequence length="133" mass="15197">MGPRRRMIRHRAYIFLPLIRKANMRPVPLIYIHTCLHLLWDVAASFQTLRYPFSSCRFHSSMARNAAAPPSVCVRPLTMRVVSISLRGAESTTLGDGAQLDHDNVTYLLLEPIRCQSMQMTYCCLHAISCFSR</sequence>
<dbReference type="EMBL" id="JAHRIP010030746">
    <property type="protein sequence ID" value="MEQ2292697.1"/>
    <property type="molecule type" value="Genomic_DNA"/>
</dbReference>